<dbReference type="PROSITE" id="PS00436">
    <property type="entry name" value="PEROXIDASE_2"/>
    <property type="match status" value="1"/>
</dbReference>
<evidence type="ECO:0000256" key="16">
    <source>
        <dbReference type="PIRSR" id="PIRSR600823-5"/>
    </source>
</evidence>
<feature type="disulfide bond" evidence="16">
    <location>
        <begin position="72"/>
        <end position="77"/>
    </location>
</feature>
<comment type="catalytic activity">
    <reaction evidence="1">
        <text>2 a phenolic donor + H2O2 = 2 a phenolic radical donor + 2 H2O</text>
        <dbReference type="Rhea" id="RHEA:56136"/>
        <dbReference type="ChEBI" id="CHEBI:15377"/>
        <dbReference type="ChEBI" id="CHEBI:16240"/>
        <dbReference type="ChEBI" id="CHEBI:139520"/>
        <dbReference type="ChEBI" id="CHEBI:139521"/>
        <dbReference type="EC" id="1.11.1.7"/>
    </reaction>
</comment>
<dbReference type="GO" id="GO:0020037">
    <property type="term" value="F:heme binding"/>
    <property type="evidence" value="ECO:0007669"/>
    <property type="project" value="InterPro"/>
</dbReference>
<feature type="chain" id="PRO_5035323998" description="Plant heme peroxidase family profile domain-containing protein" evidence="18">
    <location>
        <begin position="25"/>
        <end position="182"/>
    </location>
</feature>
<dbReference type="InterPro" id="IPR002016">
    <property type="entry name" value="Haem_peroxidase"/>
</dbReference>
<keyword evidence="4" id="KW-0575">Peroxidase</keyword>
<dbReference type="GO" id="GO:0006979">
    <property type="term" value="P:response to oxidative stress"/>
    <property type="evidence" value="ECO:0007669"/>
    <property type="project" value="InterPro"/>
</dbReference>
<dbReference type="Proteomes" id="UP000251960">
    <property type="component" value="Chromosome 3"/>
</dbReference>
<comment type="subcellular location">
    <subcellularLocation>
        <location evidence="3">Secreted</location>
    </subcellularLocation>
</comment>
<name>A0A3L6FET8_MAIZE</name>
<feature type="binding site" evidence="14">
    <location>
        <position position="74"/>
    </location>
    <ligand>
        <name>Ca(2+)</name>
        <dbReference type="ChEBI" id="CHEBI:29108"/>
        <label>1</label>
    </ligand>
</feature>
<evidence type="ECO:0000256" key="8">
    <source>
        <dbReference type="ARBA" id="ARBA00023002"/>
    </source>
</evidence>
<proteinExistence type="inferred from homology"/>
<dbReference type="PROSITE" id="PS50873">
    <property type="entry name" value="PEROXIDASE_4"/>
    <property type="match status" value="1"/>
</dbReference>
<feature type="signal peptide" evidence="18">
    <location>
        <begin position="1"/>
        <end position="24"/>
    </location>
</feature>
<evidence type="ECO:0000256" key="13">
    <source>
        <dbReference type="PIRSR" id="PIRSR600823-1"/>
    </source>
</evidence>
<feature type="binding site" evidence="14">
    <location>
        <position position="71"/>
    </location>
    <ligand>
        <name>Ca(2+)</name>
        <dbReference type="ChEBI" id="CHEBI:29108"/>
        <label>1</label>
    </ligand>
</feature>
<evidence type="ECO:0000313" key="20">
    <source>
        <dbReference type="EMBL" id="PWZ31430.1"/>
    </source>
</evidence>
<dbReference type="AlphaFoldDB" id="A0A3L6FET8"/>
<evidence type="ECO:0000256" key="1">
    <source>
        <dbReference type="ARBA" id="ARBA00000189"/>
    </source>
</evidence>
<keyword evidence="12" id="KW-0376">Hydrogen peroxide</keyword>
<protein>
    <recommendedName>
        <fullName evidence="19">Plant heme peroxidase family profile domain-containing protein</fullName>
    </recommendedName>
</protein>
<dbReference type="Gene3D" id="1.10.520.10">
    <property type="match status" value="1"/>
</dbReference>
<dbReference type="EMBL" id="NCVQ01000004">
    <property type="protein sequence ID" value="PWZ31430.1"/>
    <property type="molecule type" value="Genomic_DNA"/>
</dbReference>
<sequence>MATSMGCLVLLCLVSSLLPSAVLGHPWGGLFPQFYDHSCPKAKEIVQSIVAQAVAKETRMAASLVRLHFHDCFVKGCDASVLLDNSSSIVSEKGSNPNRNSLRGFEVIDQIKAALEAACPGTVSCADIVALAARDSTALVCSTIDNPFQPQGTDMIFVCVCVCIYIYSDSFGKLRYFLSSKP</sequence>
<dbReference type="GO" id="GO:0140825">
    <property type="term" value="F:lactoperoxidase activity"/>
    <property type="evidence" value="ECO:0007669"/>
    <property type="project" value="UniProtKB-EC"/>
</dbReference>
<keyword evidence="7 14" id="KW-0106">Calcium</keyword>
<organism evidence="20 21">
    <name type="scientific">Zea mays</name>
    <name type="common">Maize</name>
    <dbReference type="NCBI Taxonomy" id="4577"/>
    <lineage>
        <taxon>Eukaryota</taxon>
        <taxon>Viridiplantae</taxon>
        <taxon>Streptophyta</taxon>
        <taxon>Embryophyta</taxon>
        <taxon>Tracheophyta</taxon>
        <taxon>Spermatophyta</taxon>
        <taxon>Magnoliopsida</taxon>
        <taxon>Liliopsida</taxon>
        <taxon>Poales</taxon>
        <taxon>Poaceae</taxon>
        <taxon>PACMAD clade</taxon>
        <taxon>Panicoideae</taxon>
        <taxon>Andropogonodae</taxon>
        <taxon>Andropogoneae</taxon>
        <taxon>Tripsacinae</taxon>
        <taxon>Zea</taxon>
    </lineage>
</organism>
<evidence type="ECO:0000256" key="7">
    <source>
        <dbReference type="ARBA" id="ARBA00022837"/>
    </source>
</evidence>
<evidence type="ECO:0000256" key="17">
    <source>
        <dbReference type="RuleBase" id="RU004241"/>
    </source>
</evidence>
<evidence type="ECO:0000256" key="2">
    <source>
        <dbReference type="ARBA" id="ARBA00001970"/>
    </source>
</evidence>
<evidence type="ECO:0000256" key="6">
    <source>
        <dbReference type="ARBA" id="ARBA00022723"/>
    </source>
</evidence>
<feature type="binding site" evidence="14">
    <location>
        <position position="80"/>
    </location>
    <ligand>
        <name>Ca(2+)</name>
        <dbReference type="ChEBI" id="CHEBI:29108"/>
        <label>1</label>
    </ligand>
</feature>
<dbReference type="SUPFAM" id="SSF48113">
    <property type="entry name" value="Heme-dependent peroxidases"/>
    <property type="match status" value="1"/>
</dbReference>
<keyword evidence="11" id="KW-0325">Glycoprotein</keyword>
<dbReference type="PRINTS" id="PR00461">
    <property type="entry name" value="PLPEROXIDASE"/>
</dbReference>
<evidence type="ECO:0000256" key="9">
    <source>
        <dbReference type="ARBA" id="ARBA00023004"/>
    </source>
</evidence>
<dbReference type="GO" id="GO:0005576">
    <property type="term" value="C:extracellular region"/>
    <property type="evidence" value="ECO:0007669"/>
    <property type="project" value="UniProtKB-SubCell"/>
</dbReference>
<dbReference type="PANTHER" id="PTHR31388">
    <property type="entry name" value="PEROXIDASE 72-RELATED"/>
    <property type="match status" value="1"/>
</dbReference>
<keyword evidence="8" id="KW-0560">Oxidoreductase</keyword>
<evidence type="ECO:0000256" key="15">
    <source>
        <dbReference type="PIRSR" id="PIRSR600823-4"/>
    </source>
</evidence>
<evidence type="ECO:0000256" key="4">
    <source>
        <dbReference type="ARBA" id="ARBA00022559"/>
    </source>
</evidence>
<keyword evidence="5" id="KW-0349">Heme</keyword>
<comment type="cofactor">
    <cofactor evidence="14">
        <name>Ca(2+)</name>
        <dbReference type="ChEBI" id="CHEBI:29108"/>
    </cofactor>
    <text evidence="14">Binds 2 calcium ions per subunit.</text>
</comment>
<dbReference type="GO" id="GO:0046872">
    <property type="term" value="F:metal ion binding"/>
    <property type="evidence" value="ECO:0007669"/>
    <property type="project" value="UniProtKB-KW"/>
</dbReference>
<evidence type="ECO:0000256" key="18">
    <source>
        <dbReference type="SAM" id="SignalP"/>
    </source>
</evidence>
<evidence type="ECO:0000256" key="14">
    <source>
        <dbReference type="PIRSR" id="PIRSR600823-3"/>
    </source>
</evidence>
<keyword evidence="18" id="KW-0732">Signal</keyword>
<feature type="binding site" evidence="14">
    <location>
        <position position="92"/>
    </location>
    <ligand>
        <name>Ca(2+)</name>
        <dbReference type="ChEBI" id="CHEBI:29108"/>
        <label>1</label>
    </ligand>
</feature>
<comment type="caution">
    <text evidence="20">The sequence shown here is derived from an EMBL/GenBank/DDBJ whole genome shotgun (WGS) entry which is preliminary data.</text>
</comment>
<dbReference type="InterPro" id="IPR019794">
    <property type="entry name" value="Peroxidases_AS"/>
</dbReference>
<evidence type="ECO:0000256" key="3">
    <source>
        <dbReference type="ARBA" id="ARBA00004613"/>
    </source>
</evidence>
<dbReference type="InterPro" id="IPR000823">
    <property type="entry name" value="Peroxidase_pln"/>
</dbReference>
<evidence type="ECO:0000256" key="5">
    <source>
        <dbReference type="ARBA" id="ARBA00022617"/>
    </source>
</evidence>
<comment type="similarity">
    <text evidence="17">Belongs to the peroxidase family.</text>
</comment>
<feature type="binding site" evidence="14">
    <location>
        <position position="76"/>
    </location>
    <ligand>
        <name>Ca(2+)</name>
        <dbReference type="ChEBI" id="CHEBI:29108"/>
        <label>1</label>
    </ligand>
</feature>
<keyword evidence="9" id="KW-0408">Iron</keyword>
<evidence type="ECO:0000256" key="10">
    <source>
        <dbReference type="ARBA" id="ARBA00023157"/>
    </source>
</evidence>
<keyword evidence="10 16" id="KW-1015">Disulfide bond</keyword>
<evidence type="ECO:0000256" key="12">
    <source>
        <dbReference type="ARBA" id="ARBA00023324"/>
    </source>
</evidence>
<dbReference type="Pfam" id="PF00141">
    <property type="entry name" value="peroxidase"/>
    <property type="match status" value="1"/>
</dbReference>
<evidence type="ECO:0000313" key="21">
    <source>
        <dbReference type="Proteomes" id="UP000251960"/>
    </source>
</evidence>
<evidence type="ECO:0000256" key="11">
    <source>
        <dbReference type="ARBA" id="ARBA00023180"/>
    </source>
</evidence>
<dbReference type="GO" id="GO:0042744">
    <property type="term" value="P:hydrogen peroxide catabolic process"/>
    <property type="evidence" value="ECO:0007669"/>
    <property type="project" value="UniProtKB-KW"/>
</dbReference>
<feature type="binding site" evidence="14">
    <location>
        <position position="78"/>
    </location>
    <ligand>
        <name>Ca(2+)</name>
        <dbReference type="ChEBI" id="CHEBI:29108"/>
        <label>1</label>
    </ligand>
</feature>
<feature type="active site" description="Proton acceptor" evidence="13">
    <location>
        <position position="70"/>
    </location>
</feature>
<evidence type="ECO:0000259" key="19">
    <source>
        <dbReference type="PROSITE" id="PS50873"/>
    </source>
</evidence>
<reference evidence="20 21" key="1">
    <citation type="journal article" date="2018" name="Nat. Genet.">
        <title>Extensive intraspecific gene order and gene structural variations between Mo17 and other maize genomes.</title>
        <authorList>
            <person name="Sun S."/>
            <person name="Zhou Y."/>
            <person name="Chen J."/>
            <person name="Shi J."/>
            <person name="Zhao H."/>
            <person name="Zhao H."/>
            <person name="Song W."/>
            <person name="Zhang M."/>
            <person name="Cui Y."/>
            <person name="Dong X."/>
            <person name="Liu H."/>
            <person name="Ma X."/>
            <person name="Jiao Y."/>
            <person name="Wang B."/>
            <person name="Wei X."/>
            <person name="Stein J.C."/>
            <person name="Glaubitz J.C."/>
            <person name="Lu F."/>
            <person name="Yu G."/>
            <person name="Liang C."/>
            <person name="Fengler K."/>
            <person name="Li B."/>
            <person name="Rafalski A."/>
            <person name="Schnable P.S."/>
            <person name="Ware D.H."/>
            <person name="Buckler E.S."/>
            <person name="Lai J."/>
        </authorList>
    </citation>
    <scope>NUCLEOTIDE SEQUENCE [LARGE SCALE GENOMIC DNA]</scope>
    <source>
        <strain evidence="21">cv. Missouri 17</strain>
        <tissue evidence="20">Seedling</tissue>
    </source>
</reference>
<feature type="domain" description="Plant heme peroxidase family profile" evidence="19">
    <location>
        <begin position="29"/>
        <end position="147"/>
    </location>
</feature>
<dbReference type="PANTHER" id="PTHR31388:SF54">
    <property type="entry name" value="PEROXIDASE"/>
    <property type="match status" value="1"/>
</dbReference>
<dbReference type="PRINTS" id="PR00458">
    <property type="entry name" value="PEROXIDASE"/>
</dbReference>
<feature type="disulfide bond" evidence="16">
    <location>
        <begin position="39"/>
        <end position="119"/>
    </location>
</feature>
<dbReference type="FunFam" id="1.10.520.10:FF:000009">
    <property type="entry name" value="Peroxidase"/>
    <property type="match status" value="1"/>
</dbReference>
<comment type="cofactor">
    <cofactor evidence="2">
        <name>heme b</name>
        <dbReference type="ChEBI" id="CHEBI:60344"/>
    </cofactor>
</comment>
<accession>A0A3L6FET8</accession>
<feature type="site" description="Transition state stabilizer" evidence="15">
    <location>
        <position position="66"/>
    </location>
</feature>
<keyword evidence="6 14" id="KW-0479">Metal-binding</keyword>
<gene>
    <name evidence="20" type="ORF">Zm00014a_015662</name>
</gene>
<dbReference type="InterPro" id="IPR010255">
    <property type="entry name" value="Haem_peroxidase_sf"/>
</dbReference>